<evidence type="ECO:0000259" key="3">
    <source>
        <dbReference type="Pfam" id="PF16344"/>
    </source>
</evidence>
<protein>
    <submittedName>
        <fullName evidence="4">DUF4974 domain-containing protein</fullName>
    </submittedName>
</protein>
<evidence type="ECO:0000313" key="4">
    <source>
        <dbReference type="EMBL" id="TJY65483.1"/>
    </source>
</evidence>
<dbReference type="EMBL" id="SUKA01000003">
    <property type="protein sequence ID" value="TJY65483.1"/>
    <property type="molecule type" value="Genomic_DNA"/>
</dbReference>
<dbReference type="Proteomes" id="UP000309872">
    <property type="component" value="Unassembled WGS sequence"/>
</dbReference>
<keyword evidence="5" id="KW-1185">Reference proteome</keyword>
<dbReference type="AlphaFoldDB" id="A0A4U0H1N9"/>
<reference evidence="4 5" key="1">
    <citation type="submission" date="2019-04" db="EMBL/GenBank/DDBJ databases">
        <title>Sphingobacterium olei sp. nov., isolated from oil-contaminated soil.</title>
        <authorList>
            <person name="Liu B."/>
        </authorList>
    </citation>
    <scope>NUCLEOTIDE SEQUENCE [LARGE SCALE GENOMIC DNA]</scope>
    <source>
        <strain evidence="4 5">Y3L14</strain>
    </source>
</reference>
<dbReference type="Pfam" id="PF16344">
    <property type="entry name" value="FecR_C"/>
    <property type="match status" value="1"/>
</dbReference>
<evidence type="ECO:0000313" key="5">
    <source>
        <dbReference type="Proteomes" id="UP000309872"/>
    </source>
</evidence>
<dbReference type="GO" id="GO:0016989">
    <property type="term" value="F:sigma factor antagonist activity"/>
    <property type="evidence" value="ECO:0007669"/>
    <property type="project" value="TreeGrafter"/>
</dbReference>
<feature type="transmembrane region" description="Helical" evidence="1">
    <location>
        <begin position="86"/>
        <end position="108"/>
    </location>
</feature>
<organism evidence="4 5">
    <name type="scientific">Sphingobacterium alkalisoli</name>
    <dbReference type="NCBI Taxonomy" id="1874115"/>
    <lineage>
        <taxon>Bacteria</taxon>
        <taxon>Pseudomonadati</taxon>
        <taxon>Bacteroidota</taxon>
        <taxon>Sphingobacteriia</taxon>
        <taxon>Sphingobacteriales</taxon>
        <taxon>Sphingobacteriaceae</taxon>
        <taxon>Sphingobacterium</taxon>
    </lineage>
</organism>
<proteinExistence type="predicted"/>
<feature type="domain" description="Protein FecR C-terminal" evidence="3">
    <location>
        <begin position="333"/>
        <end position="401"/>
    </location>
</feature>
<keyword evidence="1" id="KW-1133">Transmembrane helix</keyword>
<dbReference type="InterPro" id="IPR032508">
    <property type="entry name" value="FecR_C"/>
</dbReference>
<sequence>MNHKKERVTKLLNKYLSNASSPSEELEFFGYVEDPLFKEHLEKLLSEDFRQQVDNLRLNEKSRRQILHHIFKQGKSKDRRTASRTFIWKVSAAASIVLCLGILFFNIYTDSNHKTGMLTSEMEKPDNKEIVSLDSTQVYLTLSNGKRILLSDSESGQIDTESGVMIDKRKNGQLIYYILDSVNEDKTLAYNTIETPKGGQFQLNLPDGTKVWLNANSSLKYPVSFQAQSERKVSLRGEGYFEVAQDKQRPFRVMVDPKQEIEVLGTHFNVNAYSNATKTALLEGSIKLSWMNAHHKTSSKMIKPGQIAIHENDKIRIEDVPYIAGQISWRDGYLVFNNANIREIMANLANWYDLEVDYQGDLSSIHFHGNYLRSRNVQHLLKSLEMTNKVKFKTEGRRITVMPGNEG</sequence>
<dbReference type="InterPro" id="IPR006860">
    <property type="entry name" value="FecR"/>
</dbReference>
<keyword evidence="1" id="KW-0472">Membrane</keyword>
<dbReference type="Gene3D" id="3.55.50.30">
    <property type="match status" value="1"/>
</dbReference>
<dbReference type="Gene3D" id="2.60.120.1440">
    <property type="match status" value="1"/>
</dbReference>
<dbReference type="InterPro" id="IPR012373">
    <property type="entry name" value="Ferrdict_sens_TM"/>
</dbReference>
<dbReference type="OrthoDB" id="1099963at2"/>
<keyword evidence="1" id="KW-0812">Transmembrane</keyword>
<evidence type="ECO:0000256" key="1">
    <source>
        <dbReference type="SAM" id="Phobius"/>
    </source>
</evidence>
<dbReference type="PANTHER" id="PTHR30273">
    <property type="entry name" value="PERIPLASMIC SIGNAL SENSOR AND SIGMA FACTOR ACTIVATOR FECR-RELATED"/>
    <property type="match status" value="1"/>
</dbReference>
<evidence type="ECO:0000259" key="2">
    <source>
        <dbReference type="Pfam" id="PF04773"/>
    </source>
</evidence>
<feature type="domain" description="FecR protein" evidence="2">
    <location>
        <begin position="192"/>
        <end position="287"/>
    </location>
</feature>
<accession>A0A4U0H1N9</accession>
<dbReference type="RefSeq" id="WP_136820612.1">
    <property type="nucleotide sequence ID" value="NZ_BMJX01000003.1"/>
</dbReference>
<dbReference type="PANTHER" id="PTHR30273:SF2">
    <property type="entry name" value="PROTEIN FECR"/>
    <property type="match status" value="1"/>
</dbReference>
<name>A0A4U0H1N9_9SPHI</name>
<dbReference type="Pfam" id="PF04773">
    <property type="entry name" value="FecR"/>
    <property type="match status" value="1"/>
</dbReference>
<gene>
    <name evidence="4" type="ORF">FAZ19_10095</name>
</gene>
<comment type="caution">
    <text evidence="4">The sequence shown here is derived from an EMBL/GenBank/DDBJ whole genome shotgun (WGS) entry which is preliminary data.</text>
</comment>